<dbReference type="Pfam" id="PF04326">
    <property type="entry name" value="SLFN_AlbA_2"/>
    <property type="match status" value="1"/>
</dbReference>
<dbReference type="Gene3D" id="3.30.950.30">
    <property type="entry name" value="Schlafen, AAA domain"/>
    <property type="match status" value="1"/>
</dbReference>
<organism evidence="3">
    <name type="scientific">Streptomyces lavendulae</name>
    <dbReference type="NCBI Taxonomy" id="1914"/>
    <lineage>
        <taxon>Bacteria</taxon>
        <taxon>Bacillati</taxon>
        <taxon>Actinomycetota</taxon>
        <taxon>Actinomycetes</taxon>
        <taxon>Kitasatosporales</taxon>
        <taxon>Streptomycetaceae</taxon>
        <taxon>Streptomyces</taxon>
    </lineage>
</organism>
<name>B0CN45_STRLA</name>
<evidence type="ECO:0000313" key="3">
    <source>
        <dbReference type="EMBL" id="ABQ41266.1"/>
    </source>
</evidence>
<protein>
    <submittedName>
        <fullName evidence="3">Unknonw</fullName>
    </submittedName>
</protein>
<reference evidence="3" key="1">
    <citation type="journal article" date="2008" name="J. Bacteriol.">
        <title>Characterization of the saframycin A gene cluster from Streptomyces lavendulae NRRL 11002 revealing a nonribosomal peptide synthetase system for assembling the unusual tetrapeptidyl skeleton in an iterative manner.</title>
        <authorList>
            <person name="Li L."/>
            <person name="Deng W."/>
            <person name="Song J."/>
            <person name="Ding W."/>
            <person name="Zhao Q.F."/>
            <person name="Peng C."/>
            <person name="Song W.W."/>
            <person name="Tang G.L."/>
            <person name="Liu W."/>
        </authorList>
    </citation>
    <scope>NUCLEOTIDE SEQUENCE</scope>
    <source>
        <strain evidence="3">NRRL 11002</strain>
    </source>
</reference>
<accession>B0CN45</accession>
<feature type="domain" description="Schlafen AlbA-2" evidence="2">
    <location>
        <begin position="32"/>
        <end position="149"/>
    </location>
</feature>
<dbReference type="EMBL" id="DQ838002">
    <property type="protein sequence ID" value="ABQ41266.1"/>
    <property type="molecule type" value="Genomic_DNA"/>
</dbReference>
<dbReference type="InterPro" id="IPR038461">
    <property type="entry name" value="Schlafen_AlbA_2_dom_sf"/>
</dbReference>
<dbReference type="InterPro" id="IPR007421">
    <property type="entry name" value="Schlafen_AlbA_2_dom"/>
</dbReference>
<sequence length="425" mass="45956">MMPIYLSPEVPGWSPRTEADLQSAIDGGLLEESHRLDLKQALHATKGDNKELARDIASFAVDGGTLIIGIGEDKENRTFFLTPQPLKGLGERVEQVARSLPDPPLAVVTTDIPSASDEEQGYLVVHIPASPAAPHMVDGRYHGRGDKTKHVLADADVVRLHERRRSADQDALDLLQQQIEADPLAGVGEQSHLFLVAQPLAARRDMLLKFTSDPQWGQRLNELIAQAHTRTVNEALHPHQVAPALSGDASNGHRRTRGVAKASPNIGPGREYTPSGGWGDENAIELHIREDGGLRLYSSRLSDATEESEQQIIAAAAVVKTRRLLALIEAAAKEGGYVGNWAVAVGATRLKGRRAHVSGGSDFGFGPTARYDEDTYTETTTITWAELTATPGAITLRLTGPLLRALGVEQHFQKALSDPAQDQTE</sequence>
<feature type="region of interest" description="Disordered" evidence="1">
    <location>
        <begin position="243"/>
        <end position="278"/>
    </location>
</feature>
<proteinExistence type="predicted"/>
<evidence type="ECO:0000259" key="2">
    <source>
        <dbReference type="Pfam" id="PF04326"/>
    </source>
</evidence>
<dbReference type="AlphaFoldDB" id="B0CN45"/>
<evidence type="ECO:0000256" key="1">
    <source>
        <dbReference type="SAM" id="MobiDB-lite"/>
    </source>
</evidence>